<evidence type="ECO:0000313" key="9">
    <source>
        <dbReference type="EMBL" id="GGI10738.1"/>
    </source>
</evidence>
<dbReference type="PANTHER" id="PTHR43297">
    <property type="entry name" value="OLIGOPEPTIDE TRANSPORT ATP-BINDING PROTEIN APPD"/>
    <property type="match status" value="1"/>
</dbReference>
<dbReference type="FunFam" id="3.40.50.300:FF:000016">
    <property type="entry name" value="Oligopeptide ABC transporter ATP-binding component"/>
    <property type="match status" value="1"/>
</dbReference>
<dbReference type="GO" id="GO:0015833">
    <property type="term" value="P:peptide transport"/>
    <property type="evidence" value="ECO:0007669"/>
    <property type="project" value="InterPro"/>
</dbReference>
<dbReference type="GO" id="GO:0016887">
    <property type="term" value="F:ATP hydrolysis activity"/>
    <property type="evidence" value="ECO:0007669"/>
    <property type="project" value="InterPro"/>
</dbReference>
<keyword evidence="10" id="KW-1185">Reference proteome</keyword>
<dbReference type="Pfam" id="PF08352">
    <property type="entry name" value="oligo_HPY"/>
    <property type="match status" value="1"/>
</dbReference>
<keyword evidence="3" id="KW-0813">Transport</keyword>
<evidence type="ECO:0000256" key="3">
    <source>
        <dbReference type="ARBA" id="ARBA00022448"/>
    </source>
</evidence>
<keyword evidence="7" id="KW-0472">Membrane</keyword>
<dbReference type="CDD" id="cd03257">
    <property type="entry name" value="ABC_NikE_OppD_transporters"/>
    <property type="match status" value="1"/>
</dbReference>
<dbReference type="InterPro" id="IPR050388">
    <property type="entry name" value="ABC_Ni/Peptide_Import"/>
</dbReference>
<organism evidence="9 10">
    <name type="scientific">Gottfriedia solisilvae</name>
    <dbReference type="NCBI Taxonomy" id="1516104"/>
    <lineage>
        <taxon>Bacteria</taxon>
        <taxon>Bacillati</taxon>
        <taxon>Bacillota</taxon>
        <taxon>Bacilli</taxon>
        <taxon>Bacillales</taxon>
        <taxon>Bacillaceae</taxon>
        <taxon>Gottfriedia</taxon>
    </lineage>
</organism>
<evidence type="ECO:0000313" key="10">
    <source>
        <dbReference type="Proteomes" id="UP000626244"/>
    </source>
</evidence>
<dbReference type="SUPFAM" id="SSF52540">
    <property type="entry name" value="P-loop containing nucleoside triphosphate hydrolases"/>
    <property type="match status" value="1"/>
</dbReference>
<dbReference type="InterPro" id="IPR017871">
    <property type="entry name" value="ABC_transporter-like_CS"/>
</dbReference>
<dbReference type="InterPro" id="IPR013563">
    <property type="entry name" value="Oligopep_ABC_C"/>
</dbReference>
<dbReference type="Pfam" id="PF00005">
    <property type="entry name" value="ABC_tran"/>
    <property type="match status" value="1"/>
</dbReference>
<dbReference type="InterPro" id="IPR003439">
    <property type="entry name" value="ABC_transporter-like_ATP-bd"/>
</dbReference>
<evidence type="ECO:0000256" key="2">
    <source>
        <dbReference type="ARBA" id="ARBA00005417"/>
    </source>
</evidence>
<comment type="caution">
    <text evidence="9">The sequence shown here is derived from an EMBL/GenBank/DDBJ whole genome shotgun (WGS) entry which is preliminary data.</text>
</comment>
<accession>A0A8J3EVZ5</accession>
<dbReference type="OrthoDB" id="9802264at2"/>
<reference evidence="10" key="1">
    <citation type="journal article" date="2019" name="Int. J. Syst. Evol. Microbiol.">
        <title>The Global Catalogue of Microorganisms (GCM) 10K type strain sequencing project: providing services to taxonomists for standard genome sequencing and annotation.</title>
        <authorList>
            <consortium name="The Broad Institute Genomics Platform"/>
            <consortium name="The Broad Institute Genome Sequencing Center for Infectious Disease"/>
            <person name="Wu L."/>
            <person name="Ma J."/>
        </authorList>
    </citation>
    <scope>NUCLEOTIDE SEQUENCE [LARGE SCALE GENOMIC DNA]</scope>
    <source>
        <strain evidence="10">CGMCC 1.14993</strain>
    </source>
</reference>
<evidence type="ECO:0000256" key="6">
    <source>
        <dbReference type="ARBA" id="ARBA00022840"/>
    </source>
</evidence>
<feature type="domain" description="ABC transporter" evidence="8">
    <location>
        <begin position="9"/>
        <end position="260"/>
    </location>
</feature>
<comment type="subcellular location">
    <subcellularLocation>
        <location evidence="1">Cell membrane</location>
        <topology evidence="1">Peripheral membrane protein</topology>
    </subcellularLocation>
</comment>
<dbReference type="GO" id="GO:0005524">
    <property type="term" value="F:ATP binding"/>
    <property type="evidence" value="ECO:0007669"/>
    <property type="project" value="UniProtKB-KW"/>
</dbReference>
<comment type="similarity">
    <text evidence="2">Belongs to the ABC transporter superfamily.</text>
</comment>
<dbReference type="GO" id="GO:0005886">
    <property type="term" value="C:plasma membrane"/>
    <property type="evidence" value="ECO:0007669"/>
    <property type="project" value="UniProtKB-SubCell"/>
</dbReference>
<sequence>MKQVNENILEVKDLETYFFTDEGTSKAVNKVSFSLKKGETLGIVGESGSGKSITSLSLLRLIPSPPGKIVGGNIYFKGEDLLSKTDKQMRSIRGNEISMIFQEPMTSLNPVYSVGEQIAEVIRLHQNLGKKEAWQKAVDMLKLVGIPSPEKRAKQEPHELSGGMRQRVMIAMALACHPEVLIADEPTTALDVTIQAQILELIKNLQKEFGTAVILITHDLGVVYESCDRVAVMYAGKIVEYTTAKELFENPKHPYTIGLLNSLPRLDMDQEELTTIPGTVPSPYNMPKGCSFAPRCAFAKKICEEIVPDLQHIDQSTQVSCWKHTVQWDREFVLHEKVGVE</sequence>
<dbReference type="RefSeq" id="WP_087998723.1">
    <property type="nucleotide sequence ID" value="NZ_BMHB01000001.1"/>
</dbReference>
<proteinExistence type="inferred from homology"/>
<dbReference type="EMBL" id="BMHB01000001">
    <property type="protein sequence ID" value="GGI10738.1"/>
    <property type="molecule type" value="Genomic_DNA"/>
</dbReference>
<dbReference type="NCBIfam" id="TIGR01727">
    <property type="entry name" value="oligo_HPY"/>
    <property type="match status" value="1"/>
</dbReference>
<keyword evidence="6 9" id="KW-0067">ATP-binding</keyword>
<dbReference type="Proteomes" id="UP000626244">
    <property type="component" value="Unassembled WGS sequence"/>
</dbReference>
<dbReference type="PROSITE" id="PS50893">
    <property type="entry name" value="ABC_TRANSPORTER_2"/>
    <property type="match status" value="1"/>
</dbReference>
<keyword evidence="5" id="KW-0547">Nucleotide-binding</keyword>
<dbReference type="InterPro" id="IPR027417">
    <property type="entry name" value="P-loop_NTPase"/>
</dbReference>
<dbReference type="AlphaFoldDB" id="A0A8J3EVZ5"/>
<evidence type="ECO:0000259" key="8">
    <source>
        <dbReference type="PROSITE" id="PS50893"/>
    </source>
</evidence>
<evidence type="ECO:0000256" key="5">
    <source>
        <dbReference type="ARBA" id="ARBA00022741"/>
    </source>
</evidence>
<evidence type="ECO:0000256" key="1">
    <source>
        <dbReference type="ARBA" id="ARBA00004202"/>
    </source>
</evidence>
<protein>
    <submittedName>
        <fullName evidence="9">Peptide ABC transporter ATP-binding protein</fullName>
    </submittedName>
</protein>
<evidence type="ECO:0000256" key="4">
    <source>
        <dbReference type="ARBA" id="ARBA00022475"/>
    </source>
</evidence>
<dbReference type="PROSITE" id="PS00211">
    <property type="entry name" value="ABC_TRANSPORTER_1"/>
    <property type="match status" value="1"/>
</dbReference>
<dbReference type="PANTHER" id="PTHR43297:SF2">
    <property type="entry name" value="DIPEPTIDE TRANSPORT ATP-BINDING PROTEIN DPPD"/>
    <property type="match status" value="1"/>
</dbReference>
<dbReference type="SMART" id="SM00382">
    <property type="entry name" value="AAA"/>
    <property type="match status" value="1"/>
</dbReference>
<keyword evidence="4" id="KW-1003">Cell membrane</keyword>
<dbReference type="InterPro" id="IPR003593">
    <property type="entry name" value="AAA+_ATPase"/>
</dbReference>
<name>A0A8J3EVZ5_9BACI</name>
<gene>
    <name evidence="9" type="primary">oppD</name>
    <name evidence="9" type="ORF">GCM10007380_04310</name>
</gene>
<evidence type="ECO:0000256" key="7">
    <source>
        <dbReference type="ARBA" id="ARBA00023136"/>
    </source>
</evidence>
<dbReference type="Gene3D" id="3.40.50.300">
    <property type="entry name" value="P-loop containing nucleotide triphosphate hydrolases"/>
    <property type="match status" value="1"/>
</dbReference>